<accession>A0ABU4UUK7</accession>
<proteinExistence type="predicted"/>
<evidence type="ECO:0000313" key="1">
    <source>
        <dbReference type="EMBL" id="MDX8143198.1"/>
    </source>
</evidence>
<evidence type="ECO:0008006" key="3">
    <source>
        <dbReference type="Google" id="ProtNLM"/>
    </source>
</evidence>
<protein>
    <recommendedName>
        <fullName evidence="3">Four-helix bundle copper-binding protein</fullName>
    </recommendedName>
</protein>
<gene>
    <name evidence="1" type="ORF">SK854_13810</name>
</gene>
<evidence type="ECO:0000313" key="2">
    <source>
        <dbReference type="Proteomes" id="UP001285352"/>
    </source>
</evidence>
<dbReference type="Proteomes" id="UP001285352">
    <property type="component" value="Unassembled WGS sequence"/>
</dbReference>
<reference evidence="1 2" key="1">
    <citation type="submission" date="2023-11" db="EMBL/GenBank/DDBJ databases">
        <title>Lentzea sokolovensis, sp. nov., Lentzea kristufkii, sp. nov., and Lentzea miocenensis, sp. nov., rare actinobacteria from Sokolov Coal Basin, Miocene lacustrine sediment, Czech Republic.</title>
        <authorList>
            <person name="Lara A."/>
            <person name="Kotroba L."/>
            <person name="Nouioui I."/>
            <person name="Neumann-Schaal M."/>
            <person name="Mast Y."/>
            <person name="Chronakova A."/>
        </authorList>
    </citation>
    <scope>NUCLEOTIDE SEQUENCE [LARGE SCALE GENOMIC DNA]</scope>
    <source>
        <strain evidence="1 2">BCCO 10_0061</strain>
    </source>
</reference>
<organism evidence="1 2">
    <name type="scientific">Lentzea sokolovensis</name>
    <dbReference type="NCBI Taxonomy" id="3095429"/>
    <lineage>
        <taxon>Bacteria</taxon>
        <taxon>Bacillati</taxon>
        <taxon>Actinomycetota</taxon>
        <taxon>Actinomycetes</taxon>
        <taxon>Pseudonocardiales</taxon>
        <taxon>Pseudonocardiaceae</taxon>
        <taxon>Lentzea</taxon>
    </lineage>
</organism>
<keyword evidence="2" id="KW-1185">Reference proteome</keyword>
<dbReference type="InterPro" id="IPR005560">
    <property type="entry name" value="Csp_YhjQ"/>
</dbReference>
<comment type="caution">
    <text evidence="1">The sequence shown here is derived from an EMBL/GenBank/DDBJ whole genome shotgun (WGS) entry which is preliminary data.</text>
</comment>
<sequence>MNQQALARCIEAHICDTTGRVLSRHTGYNANLTCAVLEACTSACKACGDECKRCQVYAESCRRCAQACRELLDALG</sequence>
<dbReference type="Pfam" id="PF03860">
    <property type="entry name" value="Csp"/>
    <property type="match status" value="1"/>
</dbReference>
<name>A0ABU4UUK7_9PSEU</name>
<dbReference type="RefSeq" id="WP_256335077.1">
    <property type="nucleotide sequence ID" value="NZ_JAXAVU010000007.1"/>
</dbReference>
<dbReference type="Gene3D" id="1.20.1270.360">
    <property type="match status" value="1"/>
</dbReference>
<dbReference type="EMBL" id="JAXAVU010000007">
    <property type="protein sequence ID" value="MDX8143198.1"/>
    <property type="molecule type" value="Genomic_DNA"/>
</dbReference>